<feature type="domain" description="Macro" evidence="7">
    <location>
        <begin position="474"/>
        <end position="663"/>
    </location>
</feature>
<dbReference type="Pfam" id="PF23251">
    <property type="entry name" value="KH_PARP14_4"/>
    <property type="match status" value="1"/>
</dbReference>
<dbReference type="Pfam" id="PF23253">
    <property type="entry name" value="KH_PARP14_6"/>
    <property type="match status" value="1"/>
</dbReference>
<dbReference type="OrthoDB" id="6133115at2759"/>
<dbReference type="GO" id="GO:0060335">
    <property type="term" value="P:positive regulation of type II interferon-mediated signaling pathway"/>
    <property type="evidence" value="ECO:0007669"/>
    <property type="project" value="TreeGrafter"/>
</dbReference>
<dbReference type="PROSITE" id="PS51154">
    <property type="entry name" value="MACRO"/>
    <property type="match status" value="2"/>
</dbReference>
<evidence type="ECO:0000256" key="6">
    <source>
        <dbReference type="SAM" id="MobiDB-lite"/>
    </source>
</evidence>
<keyword evidence="9" id="KW-1185">Reference proteome</keyword>
<dbReference type="InterPro" id="IPR057044">
    <property type="entry name" value="PARP14_KH_1"/>
</dbReference>
<keyword evidence="5" id="KW-0539">Nucleus</keyword>
<dbReference type="GO" id="GO:0044389">
    <property type="term" value="F:ubiquitin-like protein ligase binding"/>
    <property type="evidence" value="ECO:0007669"/>
    <property type="project" value="TreeGrafter"/>
</dbReference>
<dbReference type="GO" id="GO:0003950">
    <property type="term" value="F:NAD+ poly-ADP-ribosyltransferase activity"/>
    <property type="evidence" value="ECO:0007669"/>
    <property type="project" value="TreeGrafter"/>
</dbReference>
<dbReference type="EMBL" id="KZ026707">
    <property type="protein sequence ID" value="PIO13457.1"/>
    <property type="molecule type" value="Genomic_DNA"/>
</dbReference>
<dbReference type="GO" id="GO:0003714">
    <property type="term" value="F:transcription corepressor activity"/>
    <property type="evidence" value="ECO:0007669"/>
    <property type="project" value="TreeGrafter"/>
</dbReference>
<dbReference type="SMART" id="SM00506">
    <property type="entry name" value="A1pp"/>
    <property type="match status" value="1"/>
</dbReference>
<dbReference type="GO" id="GO:0010629">
    <property type="term" value="P:negative regulation of gene expression"/>
    <property type="evidence" value="ECO:0007669"/>
    <property type="project" value="TreeGrafter"/>
</dbReference>
<dbReference type="GO" id="GO:1990404">
    <property type="term" value="F:NAD+-protein mono-ADP-ribosyltransferase activity"/>
    <property type="evidence" value="ECO:0007669"/>
    <property type="project" value="TreeGrafter"/>
</dbReference>
<keyword evidence="2" id="KW-0328">Glycosyltransferase</keyword>
<protein>
    <recommendedName>
        <fullName evidence="7">Macro domain-containing protein</fullName>
    </recommendedName>
</protein>
<dbReference type="InterPro" id="IPR057046">
    <property type="entry name" value="PARP14_KH_4"/>
</dbReference>
<dbReference type="GO" id="GO:0005737">
    <property type="term" value="C:cytoplasm"/>
    <property type="evidence" value="ECO:0007669"/>
    <property type="project" value="TreeGrafter"/>
</dbReference>
<dbReference type="Pfam" id="PF23252">
    <property type="entry name" value="KH_PARP14_5"/>
    <property type="match status" value="1"/>
</dbReference>
<accession>A0A2G9QCY9</accession>
<dbReference type="InterPro" id="IPR052056">
    <property type="entry name" value="Mono-ARTD/PARP"/>
</dbReference>
<feature type="domain" description="Macro" evidence="7">
    <location>
        <begin position="694"/>
        <end position="804"/>
    </location>
</feature>
<dbReference type="AlphaFoldDB" id="A0A2G9QCY9"/>
<dbReference type="SUPFAM" id="SSF52949">
    <property type="entry name" value="Macro domain-like"/>
    <property type="match status" value="2"/>
</dbReference>
<keyword evidence="4" id="KW-0520">NAD</keyword>
<name>A0A2G9QCY9_AQUCT</name>
<dbReference type="Gene3D" id="3.40.220.10">
    <property type="entry name" value="Leucine Aminopeptidase, subunit E, domain 1"/>
    <property type="match status" value="2"/>
</dbReference>
<dbReference type="Proteomes" id="UP000228934">
    <property type="component" value="Unassembled WGS sequence"/>
</dbReference>
<evidence type="ECO:0000256" key="3">
    <source>
        <dbReference type="ARBA" id="ARBA00022679"/>
    </source>
</evidence>
<dbReference type="InterPro" id="IPR057047">
    <property type="entry name" value="PARP14_KH_5"/>
</dbReference>
<dbReference type="PANTHER" id="PTHR14453:SF70">
    <property type="entry name" value="PROTEIN MONO-ADP-RIBOSYLTRANSFERASE PARP9"/>
    <property type="match status" value="1"/>
</dbReference>
<proteinExistence type="predicted"/>
<evidence type="ECO:0000313" key="8">
    <source>
        <dbReference type="EMBL" id="PIO13457.1"/>
    </source>
</evidence>
<feature type="region of interest" description="Disordered" evidence="6">
    <location>
        <begin position="669"/>
        <end position="693"/>
    </location>
</feature>
<evidence type="ECO:0000256" key="4">
    <source>
        <dbReference type="ARBA" id="ARBA00023027"/>
    </source>
</evidence>
<keyword evidence="3" id="KW-0808">Transferase</keyword>
<evidence type="ECO:0000256" key="1">
    <source>
        <dbReference type="ARBA" id="ARBA00004123"/>
    </source>
</evidence>
<gene>
    <name evidence="8" type="ORF">AB205_0097860</name>
</gene>
<organism evidence="8 9">
    <name type="scientific">Aquarana catesbeiana</name>
    <name type="common">American bullfrog</name>
    <name type="synonym">Rana catesbeiana</name>
    <dbReference type="NCBI Taxonomy" id="8400"/>
    <lineage>
        <taxon>Eukaryota</taxon>
        <taxon>Metazoa</taxon>
        <taxon>Chordata</taxon>
        <taxon>Craniata</taxon>
        <taxon>Vertebrata</taxon>
        <taxon>Euteleostomi</taxon>
        <taxon>Amphibia</taxon>
        <taxon>Batrachia</taxon>
        <taxon>Anura</taxon>
        <taxon>Neobatrachia</taxon>
        <taxon>Ranoidea</taxon>
        <taxon>Ranidae</taxon>
        <taxon>Aquarana</taxon>
    </lineage>
</organism>
<reference evidence="9" key="1">
    <citation type="journal article" date="2017" name="Nat. Commun.">
        <title>The North American bullfrog draft genome provides insight into hormonal regulation of long noncoding RNA.</title>
        <authorList>
            <person name="Hammond S.A."/>
            <person name="Warren R.L."/>
            <person name="Vandervalk B.P."/>
            <person name="Kucuk E."/>
            <person name="Khan H."/>
            <person name="Gibb E.A."/>
            <person name="Pandoh P."/>
            <person name="Kirk H."/>
            <person name="Zhao Y."/>
            <person name="Jones M."/>
            <person name="Mungall A.J."/>
            <person name="Coope R."/>
            <person name="Pleasance S."/>
            <person name="Moore R.A."/>
            <person name="Holt R.A."/>
            <person name="Round J.M."/>
            <person name="Ohora S."/>
            <person name="Walle B.V."/>
            <person name="Veldhoen N."/>
            <person name="Helbing C.C."/>
            <person name="Birol I."/>
        </authorList>
    </citation>
    <scope>NUCLEOTIDE SEQUENCE [LARGE SCALE GENOMIC DNA]</scope>
</reference>
<evidence type="ECO:0000256" key="5">
    <source>
        <dbReference type="ARBA" id="ARBA00023242"/>
    </source>
</evidence>
<dbReference type="GO" id="GO:0005634">
    <property type="term" value="C:nucleus"/>
    <property type="evidence" value="ECO:0007669"/>
    <property type="project" value="UniProtKB-SubCell"/>
</dbReference>
<dbReference type="InterPro" id="IPR043472">
    <property type="entry name" value="Macro_dom-like"/>
</dbReference>
<feature type="compositionally biased region" description="Basic residues" evidence="6">
    <location>
        <begin position="675"/>
        <end position="684"/>
    </location>
</feature>
<dbReference type="InterPro" id="IPR057043">
    <property type="entry name" value="PARP14_KH_2"/>
</dbReference>
<dbReference type="Pfam" id="PF23249">
    <property type="entry name" value="KH_PARP14_3"/>
    <property type="match status" value="1"/>
</dbReference>
<dbReference type="InterPro" id="IPR057048">
    <property type="entry name" value="PARP14_KH_6"/>
</dbReference>
<sequence length="804" mass="89618">MTPGPVECPICAQILEFIFNNEEIKQSIEKQMADHYCEVKWPKPGDPKPLITLSFPSNLSAHLRTLSKIASTWSNKVQAEFSPLMSKYKVIEYDLKPPVWEDIRKKVSISPYDGVLIKPDLTAEKAFIVGISEDVEKIEPIFKKLVEETTRQLCTVEDNLPLEPAAWKIMLAHDLEKSIKEDSPHVKISYDGATTSVKLYGPKDEVLTAKCEIINTRQDLKSKSINLDPSIIQFLMAVDNEQMSCNLFHNIKAMFQVQDNAVMLVGYTDKDLKNAEEILEEEMVCKRVALEDKNVPQSPEWGNLKSFLNEMCNADGMKVSIEELPGKKGNEVVITGLSSSVEEAYRQIQDFVGKNTLVQKDIKVKSVATLQFMEGERKKEWNGISKNVEVVKKQNLISLSGLKTYVEEAEACVARMDSTLHSDTLNIDKPGAKKFCIDYEDMFISTAKNKYGCVIYFQKDGDTKISGHQPSQAEPLCQVNFQNEVTLALYKGDLCQHRADAIIIASNKDLKPSGGPALALLKAAGPKLQKECERIVQKEGELEPGENEITDVENLPCKKVIHAVGPKYSEKDKYKYKSERLLRKVITRSLEAAAENVLNSAAISVASFIVSGIPADICVENILKAIKQYTENEGGVKSIKNIHLVDNDDHTLKTLTKFLKEEYGEENVQVTPNTSKKKPHWKKTSNKEETIRKGDRSMVVTKEGVHVDVVHRNIEDTTTNVVVNSVGKELDLSSGAVSKALFGKAGNNLQNLLNTERQGKEVKEGSIFVTDGCNLACDTVIHVVVPQWDGANGSAKKVRIQTCL</sequence>
<dbReference type="InterPro" id="IPR057045">
    <property type="entry name" value="PARP14_KH_3"/>
</dbReference>
<evidence type="ECO:0000256" key="2">
    <source>
        <dbReference type="ARBA" id="ARBA00022676"/>
    </source>
</evidence>
<evidence type="ECO:0000313" key="9">
    <source>
        <dbReference type="Proteomes" id="UP000228934"/>
    </source>
</evidence>
<dbReference type="PANTHER" id="PTHR14453">
    <property type="entry name" value="PARP/ZINC FINGER CCCH TYPE DOMAIN CONTAINING PROTEIN"/>
    <property type="match status" value="1"/>
</dbReference>
<evidence type="ECO:0000259" key="7">
    <source>
        <dbReference type="PROSITE" id="PS51154"/>
    </source>
</evidence>
<dbReference type="GO" id="GO:0070212">
    <property type="term" value="P:protein poly-ADP-ribosylation"/>
    <property type="evidence" value="ECO:0007669"/>
    <property type="project" value="TreeGrafter"/>
</dbReference>
<dbReference type="InterPro" id="IPR002589">
    <property type="entry name" value="Macro_dom"/>
</dbReference>
<dbReference type="Pfam" id="PF01661">
    <property type="entry name" value="Macro"/>
    <property type="match status" value="2"/>
</dbReference>
<dbReference type="Pfam" id="PF23248">
    <property type="entry name" value="KH_PARP14_2"/>
    <property type="match status" value="1"/>
</dbReference>
<comment type="subcellular location">
    <subcellularLocation>
        <location evidence="1">Nucleus</location>
    </subcellularLocation>
</comment>
<dbReference type="Pfam" id="PF23084">
    <property type="entry name" value="KH_PARP14_1"/>
    <property type="match status" value="1"/>
</dbReference>